<dbReference type="FunFam" id="3.30.70.270:FF:000001">
    <property type="entry name" value="Diguanylate cyclase domain protein"/>
    <property type="match status" value="1"/>
</dbReference>
<comment type="caution">
    <text evidence="7">The sequence shown here is derived from an EMBL/GenBank/DDBJ whole genome shotgun (WGS) entry which is preliminary data.</text>
</comment>
<dbReference type="GO" id="GO:0000160">
    <property type="term" value="P:phosphorelay signal transduction system"/>
    <property type="evidence" value="ECO:0007669"/>
    <property type="project" value="InterPro"/>
</dbReference>
<feature type="compositionally biased region" description="Basic and acidic residues" evidence="4">
    <location>
        <begin position="141"/>
        <end position="150"/>
    </location>
</feature>
<dbReference type="SUPFAM" id="SSF52172">
    <property type="entry name" value="CheY-like"/>
    <property type="match status" value="1"/>
</dbReference>
<dbReference type="AlphaFoldDB" id="A0A6N7IP87"/>
<dbReference type="SUPFAM" id="SSF52540">
    <property type="entry name" value="P-loop containing nucleoside triphosphate hydrolases"/>
    <property type="match status" value="1"/>
</dbReference>
<dbReference type="EMBL" id="WHYR01000012">
    <property type="protein sequence ID" value="MQL51845.1"/>
    <property type="molecule type" value="Genomic_DNA"/>
</dbReference>
<evidence type="ECO:0000256" key="1">
    <source>
        <dbReference type="ARBA" id="ARBA00018672"/>
    </source>
</evidence>
<dbReference type="InterPro" id="IPR029787">
    <property type="entry name" value="Nucleotide_cyclase"/>
</dbReference>
<dbReference type="PROSITE" id="PS50887">
    <property type="entry name" value="GGDEF"/>
    <property type="match status" value="1"/>
</dbReference>
<gene>
    <name evidence="7" type="ORF">GFC01_06115</name>
</gene>
<proteinExistence type="predicted"/>
<dbReference type="PROSITE" id="PS50110">
    <property type="entry name" value="RESPONSE_REGULATORY"/>
    <property type="match status" value="1"/>
</dbReference>
<dbReference type="InterPro" id="IPR001789">
    <property type="entry name" value="Sig_transdc_resp-reg_receiver"/>
</dbReference>
<dbReference type="GO" id="GO:0052621">
    <property type="term" value="F:diguanylate cyclase activity"/>
    <property type="evidence" value="ECO:0007669"/>
    <property type="project" value="TreeGrafter"/>
</dbReference>
<dbReference type="Pfam" id="PF00990">
    <property type="entry name" value="GGDEF"/>
    <property type="match status" value="1"/>
</dbReference>
<dbReference type="Gene3D" id="3.40.50.300">
    <property type="entry name" value="P-loop containing nucleotide triphosphate hydrolases"/>
    <property type="match status" value="1"/>
</dbReference>
<dbReference type="InterPro" id="IPR050469">
    <property type="entry name" value="Diguanylate_Cyclase"/>
</dbReference>
<dbReference type="InterPro" id="IPR000160">
    <property type="entry name" value="GGDEF_dom"/>
</dbReference>
<evidence type="ECO:0000256" key="3">
    <source>
        <dbReference type="PROSITE-ProRule" id="PRU00169"/>
    </source>
</evidence>
<feature type="region of interest" description="Disordered" evidence="4">
    <location>
        <begin position="137"/>
        <end position="157"/>
    </location>
</feature>
<dbReference type="CDD" id="cd01949">
    <property type="entry name" value="GGDEF"/>
    <property type="match status" value="1"/>
</dbReference>
<comment type="caution">
    <text evidence="3">Lacks conserved residue(s) required for the propagation of feature annotation.</text>
</comment>
<dbReference type="SMART" id="SM00267">
    <property type="entry name" value="GGDEF"/>
    <property type="match status" value="1"/>
</dbReference>
<evidence type="ECO:0000256" key="2">
    <source>
        <dbReference type="ARBA" id="ARBA00024867"/>
    </source>
</evidence>
<keyword evidence="8" id="KW-1185">Reference proteome</keyword>
<accession>A0A6N7IP87</accession>
<name>A0A6N7IP87_9FIRM</name>
<dbReference type="NCBIfam" id="TIGR00254">
    <property type="entry name" value="GGDEF"/>
    <property type="match status" value="1"/>
</dbReference>
<dbReference type="PANTHER" id="PTHR45138:SF9">
    <property type="entry name" value="DIGUANYLATE CYCLASE DGCM-RELATED"/>
    <property type="match status" value="1"/>
</dbReference>
<dbReference type="SUPFAM" id="SSF55073">
    <property type="entry name" value="Nucleotide cyclase"/>
    <property type="match status" value="1"/>
</dbReference>
<evidence type="ECO:0000259" key="5">
    <source>
        <dbReference type="PROSITE" id="PS50110"/>
    </source>
</evidence>
<evidence type="ECO:0000313" key="8">
    <source>
        <dbReference type="Proteomes" id="UP000441717"/>
    </source>
</evidence>
<organism evidence="7 8">
    <name type="scientific">Desulfofundulus thermobenzoicus</name>
    <dbReference type="NCBI Taxonomy" id="29376"/>
    <lineage>
        <taxon>Bacteria</taxon>
        <taxon>Bacillati</taxon>
        <taxon>Bacillota</taxon>
        <taxon>Clostridia</taxon>
        <taxon>Eubacteriales</taxon>
        <taxon>Peptococcaceae</taxon>
        <taxon>Desulfofundulus</taxon>
    </lineage>
</organism>
<dbReference type="InterPro" id="IPR011006">
    <property type="entry name" value="CheY-like_superfamily"/>
</dbReference>
<evidence type="ECO:0000313" key="7">
    <source>
        <dbReference type="EMBL" id="MQL51845.1"/>
    </source>
</evidence>
<dbReference type="Proteomes" id="UP000441717">
    <property type="component" value="Unassembled WGS sequence"/>
</dbReference>
<reference evidence="7 8" key="1">
    <citation type="submission" date="2019-10" db="EMBL/GenBank/DDBJ databases">
        <title>Comparative genomics of sulfur disproportionating microorganisms.</title>
        <authorList>
            <person name="Ward L.M."/>
            <person name="Bertran E."/>
            <person name="Johnston D."/>
        </authorList>
    </citation>
    <scope>NUCLEOTIDE SEQUENCE [LARGE SCALE GENOMIC DNA]</scope>
    <source>
        <strain evidence="7 8">DSM 14055</strain>
    </source>
</reference>
<dbReference type="PANTHER" id="PTHR45138">
    <property type="entry name" value="REGULATORY COMPONENTS OF SENSORY TRANSDUCTION SYSTEM"/>
    <property type="match status" value="1"/>
</dbReference>
<feature type="domain" description="Response regulatory" evidence="5">
    <location>
        <begin position="2"/>
        <end position="120"/>
    </location>
</feature>
<sequence>MRVLLATGQKDLDKKLTQVLSRYGIDLAGVCQNIAALLSHAKEADTVILSPRLQGITEAEIVDALKDLRDRGFRVVLLPGDPGNPEARDLAAGVVEAGIYDLIWNPVSPSDVVERLLNPATPEEAAGFIASLRPPLSSARPARETGKDSGETVNNTADDTVGNFLEHVKLPEDFFIYGGKTPDEIAAANQTAVILPADRPDLIDTIKSLRRDFRLAAVPVVVLGECDTVCCYQAGADECVDVLDDQSIERIRARAKKMREMWEQAEKDPLTGLYNRRFLEKYLVEQERRYRETGVPFSLLMCDLDHFKRINDTYGHDAGDAVLKEFAAFLAGGVRHVDLVARYGGEEFIIIFPGLDDARGIAERLCRGWAGHVIRLPDSQVIQSTFSGGLAVMGRDAEDIGGLIRAADGALYWAKGAGRNRVVAVGDLVDKQHEAMAERKAPVKERLQSQIASRRILPSFKSKSVEFEKKIRAPADLEYAIDEIKRHNVIVVWNLDSRGKVESAIEIAVSLKKLKRKVLLVEMDFLNPAMDRIAGIPVVKKKDIPGKTVMEIGAGLLTLGSCLEPEHAAGLIRQKCGSFKVDYLAAGNDLGVVEYAGEQVYCDMIILLARRYDQVVIDLGVGMDGPTFNAAVKCADILVIPVSNDIAASARYEKIMSVKNVVFVKRR</sequence>
<evidence type="ECO:0000259" key="6">
    <source>
        <dbReference type="PROSITE" id="PS50887"/>
    </source>
</evidence>
<protein>
    <recommendedName>
        <fullName evidence="1">Stage 0 sporulation protein A homolog</fullName>
    </recommendedName>
</protein>
<dbReference type="Gene3D" id="3.30.70.270">
    <property type="match status" value="1"/>
</dbReference>
<dbReference type="InterPro" id="IPR043128">
    <property type="entry name" value="Rev_trsase/Diguanyl_cyclase"/>
</dbReference>
<comment type="function">
    <text evidence="2">May play the central regulatory role in sporulation. It may be an element of the effector pathway responsible for the activation of sporulation genes in response to nutritional stress. Spo0A may act in concert with spo0H (a sigma factor) to control the expression of some genes that are critical to the sporulation process.</text>
</comment>
<feature type="domain" description="GGDEF" evidence="6">
    <location>
        <begin position="295"/>
        <end position="427"/>
    </location>
</feature>
<evidence type="ECO:0000256" key="4">
    <source>
        <dbReference type="SAM" id="MobiDB-lite"/>
    </source>
</evidence>
<dbReference type="InterPro" id="IPR027417">
    <property type="entry name" value="P-loop_NTPase"/>
</dbReference>